<sequence length="262" mass="29245">MRRFDAIFVILLQFSTICCEIFARTKRQAQLATHDGIDIPFTLRSAITCLTPGIRENICLGPRVQVLKKDRIGLTDRAGAAYGYHNGVDVRVLRLYNIPLIEQDTEIGQSVGAVVDVTKNDGAVEFGTRDKIFKVWKHNKGGVVEWDTQGAGVDIGSRASVADDLIKLKHTVFGVNVGPTSRRSIVGPYQVGGTKGQNLKVDTPIQHLYHGYYAGRGDWYRNQFVRPGDQYRTFEQKACPWCFAVDATYPTQTMFNPIFTGK</sequence>
<dbReference type="Proteomes" id="UP000494206">
    <property type="component" value="Unassembled WGS sequence"/>
</dbReference>
<reference evidence="2 3" key="1">
    <citation type="submission" date="2020-04" db="EMBL/GenBank/DDBJ databases">
        <authorList>
            <person name="Laetsch R D."/>
            <person name="Stevens L."/>
            <person name="Kumar S."/>
            <person name="Blaxter L. M."/>
        </authorList>
    </citation>
    <scope>NUCLEOTIDE SEQUENCE [LARGE SCALE GENOMIC DNA]</scope>
</reference>
<keyword evidence="3" id="KW-1185">Reference proteome</keyword>
<dbReference type="AlphaFoldDB" id="A0A8S1EQF0"/>
<name>A0A8S1EQF0_9PELO</name>
<feature type="signal peptide" evidence="1">
    <location>
        <begin position="1"/>
        <end position="19"/>
    </location>
</feature>
<evidence type="ECO:0000313" key="3">
    <source>
        <dbReference type="Proteomes" id="UP000494206"/>
    </source>
</evidence>
<keyword evidence="1" id="KW-0732">Signal</keyword>
<dbReference type="EMBL" id="CADEPM010000003">
    <property type="protein sequence ID" value="CAB3401594.1"/>
    <property type="molecule type" value="Genomic_DNA"/>
</dbReference>
<evidence type="ECO:0000313" key="2">
    <source>
        <dbReference type="EMBL" id="CAB3401594.1"/>
    </source>
</evidence>
<organism evidence="2 3">
    <name type="scientific">Caenorhabditis bovis</name>
    <dbReference type="NCBI Taxonomy" id="2654633"/>
    <lineage>
        <taxon>Eukaryota</taxon>
        <taxon>Metazoa</taxon>
        <taxon>Ecdysozoa</taxon>
        <taxon>Nematoda</taxon>
        <taxon>Chromadorea</taxon>
        <taxon>Rhabditida</taxon>
        <taxon>Rhabditina</taxon>
        <taxon>Rhabditomorpha</taxon>
        <taxon>Rhabditoidea</taxon>
        <taxon>Rhabditidae</taxon>
        <taxon>Peloderinae</taxon>
        <taxon>Caenorhabditis</taxon>
    </lineage>
</organism>
<dbReference type="OrthoDB" id="5774863at2759"/>
<comment type="caution">
    <text evidence="2">The sequence shown here is derived from an EMBL/GenBank/DDBJ whole genome shotgun (WGS) entry which is preliminary data.</text>
</comment>
<protein>
    <submittedName>
        <fullName evidence="2">Uncharacterized protein</fullName>
    </submittedName>
</protein>
<feature type="chain" id="PRO_5035742057" evidence="1">
    <location>
        <begin position="20"/>
        <end position="262"/>
    </location>
</feature>
<accession>A0A8S1EQF0</accession>
<gene>
    <name evidence="2" type="ORF">CBOVIS_LOCUS4322</name>
</gene>
<proteinExistence type="predicted"/>
<evidence type="ECO:0000256" key="1">
    <source>
        <dbReference type="SAM" id="SignalP"/>
    </source>
</evidence>